<accession>A0AAE0FYK7</accession>
<reference evidence="4 5" key="1">
    <citation type="journal article" date="2015" name="Genome Biol. Evol.">
        <title>Comparative Genomics of a Bacterivorous Green Alga Reveals Evolutionary Causalities and Consequences of Phago-Mixotrophic Mode of Nutrition.</title>
        <authorList>
            <person name="Burns J.A."/>
            <person name="Paasch A."/>
            <person name="Narechania A."/>
            <person name="Kim E."/>
        </authorList>
    </citation>
    <scope>NUCLEOTIDE SEQUENCE [LARGE SCALE GENOMIC DNA]</scope>
    <source>
        <strain evidence="4 5">PLY_AMNH</strain>
    </source>
</reference>
<feature type="compositionally biased region" description="Pro residues" evidence="1">
    <location>
        <begin position="627"/>
        <end position="638"/>
    </location>
</feature>
<evidence type="ECO:0000313" key="4">
    <source>
        <dbReference type="EMBL" id="KAK3268005.1"/>
    </source>
</evidence>
<proteinExistence type="predicted"/>
<organism evidence="4 5">
    <name type="scientific">Cymbomonas tetramitiformis</name>
    <dbReference type="NCBI Taxonomy" id="36881"/>
    <lineage>
        <taxon>Eukaryota</taxon>
        <taxon>Viridiplantae</taxon>
        <taxon>Chlorophyta</taxon>
        <taxon>Pyramimonadophyceae</taxon>
        <taxon>Pyramimonadales</taxon>
        <taxon>Pyramimonadaceae</taxon>
        <taxon>Cymbomonas</taxon>
    </lineage>
</organism>
<dbReference type="PANTHER" id="PTHR10644">
    <property type="entry name" value="DNA REPAIR/RNA PROCESSING CPSF FAMILY"/>
    <property type="match status" value="1"/>
</dbReference>
<keyword evidence="5" id="KW-1185">Reference proteome</keyword>
<comment type="caution">
    <text evidence="4">The sequence shown here is derived from an EMBL/GenBank/DDBJ whole genome shotgun (WGS) entry which is preliminary data.</text>
</comment>
<feature type="domain" description="RSE1/DDB1/CPSF1 second beta-propeller" evidence="3">
    <location>
        <begin position="381"/>
        <end position="626"/>
    </location>
</feature>
<dbReference type="AlphaFoldDB" id="A0AAE0FYK7"/>
<evidence type="ECO:0000259" key="2">
    <source>
        <dbReference type="Pfam" id="PF10433"/>
    </source>
</evidence>
<dbReference type="InterPro" id="IPR015943">
    <property type="entry name" value="WD40/YVTN_repeat-like_dom_sf"/>
</dbReference>
<dbReference type="InterPro" id="IPR050358">
    <property type="entry name" value="RSE1/DDB1/CFT1"/>
</dbReference>
<evidence type="ECO:0000313" key="5">
    <source>
        <dbReference type="Proteomes" id="UP001190700"/>
    </source>
</evidence>
<dbReference type="Pfam" id="PF23726">
    <property type="entry name" value="Beta-prop_RSE1_2nd"/>
    <property type="match status" value="1"/>
</dbReference>
<dbReference type="SUPFAM" id="SSF50998">
    <property type="entry name" value="Quinoprotein alcohol dehydrogenase-like"/>
    <property type="match status" value="1"/>
</dbReference>
<dbReference type="Gene3D" id="2.130.10.10">
    <property type="entry name" value="YVTN repeat-like/Quinoprotein amine dehydrogenase"/>
    <property type="match status" value="2"/>
</dbReference>
<dbReference type="InterPro" id="IPR058543">
    <property type="entry name" value="Beta-prop_RSE1/DDB1/CPSF1_2nd"/>
</dbReference>
<gene>
    <name evidence="4" type="ORF">CYMTET_23468</name>
</gene>
<evidence type="ECO:0000256" key="1">
    <source>
        <dbReference type="SAM" id="MobiDB-lite"/>
    </source>
</evidence>
<dbReference type="EMBL" id="LGRX02012069">
    <property type="protein sequence ID" value="KAK3268005.1"/>
    <property type="molecule type" value="Genomic_DNA"/>
</dbReference>
<feature type="region of interest" description="Disordered" evidence="1">
    <location>
        <begin position="625"/>
        <end position="646"/>
    </location>
</feature>
<sequence length="646" mass="69336">MRTPPGPPCAGTLVTKATGDLQERVGRPNDSGQPGSFAAVSPLPEAATRCVARSRAPSLLDAPSVWQPVAAALALGTGCCDRHLKAPCLDKLLIGNVGTIKIGIIDPKIRLIGMHLYDGHFKVLPFDSKGDLLKEAYNIRLEELKVVHMAFLHDTAKPTIAVLYEDPKEQRHVKTYEVNLKEKEFNEGPWCQSHLDGGSSMIIPVPAPLGGVVIIGERTILYLNSPAEGEPRDKPYVKASPMRVTITKAFGKVDPDGSRWLLSDQQGDLHLMALHNDGHRVQGIKLEKLGTTSIASTISYLDNGVVFIGSNFGDSQLVKVNPQPDARGSYVDVLENFINLGPIVDLCVVDLERQGQGQVVTCSGAAKDGSLRIVRNGIGINEQATVDLPGIKGMWSLRSSGADVYDTFLVVTFISETRILAINVDETSSAELGETEIEGFDSDSQTLFCGNVLYDQLLQVTAGAVRLVSSASMQVVKTWSPPRGLQINVVSANKSQVLLGTSGGNLVYLEVGPSDLVEAHRVQLGPEKEISCLDISPLDSEAESSSLAVVGLWSMEVCLYRVPDFSMLAVESVGETVIPRSVLLCMFEGVPYLLAALGDGHLFNFVVDPETGTLSEKKKISLGCPLPSSPFAPAPPPHHSGEDRSP</sequence>
<dbReference type="Proteomes" id="UP001190700">
    <property type="component" value="Unassembled WGS sequence"/>
</dbReference>
<feature type="domain" description="RSE1/DDB1/CPSF1 first beta-propeller" evidence="2">
    <location>
        <begin position="101"/>
        <end position="327"/>
    </location>
</feature>
<name>A0AAE0FYK7_9CHLO</name>
<evidence type="ECO:0000259" key="3">
    <source>
        <dbReference type="Pfam" id="PF23726"/>
    </source>
</evidence>
<feature type="region of interest" description="Disordered" evidence="1">
    <location>
        <begin position="1"/>
        <end position="39"/>
    </location>
</feature>
<protein>
    <submittedName>
        <fullName evidence="4">DNA damage-binding protein 1</fullName>
    </submittedName>
</protein>
<dbReference type="InterPro" id="IPR011047">
    <property type="entry name" value="Quinoprotein_ADH-like_sf"/>
</dbReference>
<dbReference type="Pfam" id="PF10433">
    <property type="entry name" value="Beta-prop_RSE1_1st"/>
    <property type="match status" value="1"/>
</dbReference>
<dbReference type="InterPro" id="IPR018846">
    <property type="entry name" value="Beta-prop_RSE1/DDB1/CPSF1_1st"/>
</dbReference>